<dbReference type="AlphaFoldDB" id="A0A521FZ25"/>
<evidence type="ECO:0000313" key="1">
    <source>
        <dbReference type="EMBL" id="TAA74027.1"/>
    </source>
</evidence>
<name>A0A521FZ25_9BACT</name>
<dbReference type="EMBL" id="NQJD01000043">
    <property type="protein sequence ID" value="TAA74027.1"/>
    <property type="molecule type" value="Genomic_DNA"/>
</dbReference>
<keyword evidence="2" id="KW-1185">Reference proteome</keyword>
<evidence type="ECO:0000313" key="2">
    <source>
        <dbReference type="Proteomes" id="UP000316238"/>
    </source>
</evidence>
<reference evidence="1" key="1">
    <citation type="submission" date="2017-07" db="EMBL/GenBank/DDBJ databases">
        <title>The cable genome - Insights into the physiology and evolution of filamentous bacteria capable of sulfide oxidation via long distance electron transfer.</title>
        <authorList>
            <person name="Thorup C."/>
            <person name="Bjerg J.T."/>
            <person name="Schreiber L."/>
            <person name="Nielsen L.P."/>
            <person name="Kjeldsen K.U."/>
            <person name="Boesen T."/>
            <person name="Boggild A."/>
            <person name="Meysman F."/>
            <person name="Geelhoed J."/>
            <person name="Schramm A."/>
        </authorList>
    </citation>
    <scope>NUCLEOTIDE SEQUENCE [LARGE SCALE GENOMIC DNA]</scope>
    <source>
        <strain evidence="1">GS</strain>
    </source>
</reference>
<gene>
    <name evidence="1" type="ORF">CDV28_14319</name>
</gene>
<proteinExistence type="predicted"/>
<organism evidence="1 2">
    <name type="scientific">Candidatus Electronema aureum</name>
    <dbReference type="NCBI Taxonomy" id="2005002"/>
    <lineage>
        <taxon>Bacteria</taxon>
        <taxon>Pseudomonadati</taxon>
        <taxon>Thermodesulfobacteriota</taxon>
        <taxon>Desulfobulbia</taxon>
        <taxon>Desulfobulbales</taxon>
        <taxon>Desulfobulbaceae</taxon>
        <taxon>Candidatus Electronema</taxon>
    </lineage>
</organism>
<sequence>MLVNININQLSYHLLILRMMFLGFPFEEKSSLAECERHFDLFLLENKLFWRGKKVINDAEFAQRLIRCIQLLS</sequence>
<dbReference type="Proteomes" id="UP000316238">
    <property type="component" value="Unassembled WGS sequence"/>
</dbReference>
<protein>
    <submittedName>
        <fullName evidence="1">Uncharacterized protein</fullName>
    </submittedName>
</protein>
<accession>A0A521FZ25</accession>
<comment type="caution">
    <text evidence="1">The sequence shown here is derived from an EMBL/GenBank/DDBJ whole genome shotgun (WGS) entry which is preliminary data.</text>
</comment>